<dbReference type="Pfam" id="PF12697">
    <property type="entry name" value="Abhydrolase_6"/>
    <property type="match status" value="1"/>
</dbReference>
<dbReference type="GO" id="GO:0016787">
    <property type="term" value="F:hydrolase activity"/>
    <property type="evidence" value="ECO:0007669"/>
    <property type="project" value="UniProtKB-KW"/>
</dbReference>
<dbReference type="PANTHER" id="PTHR43689:SF8">
    <property type="entry name" value="ALPHA_BETA-HYDROLASES SUPERFAMILY PROTEIN"/>
    <property type="match status" value="1"/>
</dbReference>
<evidence type="ECO:0000313" key="3">
    <source>
        <dbReference type="Proteomes" id="UP000694257"/>
    </source>
</evidence>
<dbReference type="RefSeq" id="WP_218470953.1">
    <property type="nucleotide sequence ID" value="NZ_BAABJN010000006.1"/>
</dbReference>
<dbReference type="Proteomes" id="UP000694257">
    <property type="component" value="Chromosome"/>
</dbReference>
<dbReference type="InterPro" id="IPR000073">
    <property type="entry name" value="AB_hydrolase_1"/>
</dbReference>
<feature type="domain" description="AB hydrolase-1" evidence="1">
    <location>
        <begin position="56"/>
        <end position="246"/>
    </location>
</feature>
<keyword evidence="3" id="KW-1185">Reference proteome</keyword>
<keyword evidence="2" id="KW-0378">Hydrolase</keyword>
<name>A0ABX8RL76_NOCIO</name>
<gene>
    <name evidence="2" type="ORF">KV110_32340</name>
</gene>
<accession>A0ABX8RL76</accession>
<organism evidence="2 3">
    <name type="scientific">Nocardia iowensis</name>
    <dbReference type="NCBI Taxonomy" id="204891"/>
    <lineage>
        <taxon>Bacteria</taxon>
        <taxon>Bacillati</taxon>
        <taxon>Actinomycetota</taxon>
        <taxon>Actinomycetes</taxon>
        <taxon>Mycobacteriales</taxon>
        <taxon>Nocardiaceae</taxon>
        <taxon>Nocardia</taxon>
    </lineage>
</organism>
<evidence type="ECO:0000313" key="2">
    <source>
        <dbReference type="EMBL" id="QXN90081.1"/>
    </source>
</evidence>
<protein>
    <submittedName>
        <fullName evidence="2">Alpha/beta hydrolase</fullName>
    </submittedName>
</protein>
<proteinExistence type="predicted"/>
<dbReference type="PANTHER" id="PTHR43689">
    <property type="entry name" value="HYDROLASE"/>
    <property type="match status" value="1"/>
</dbReference>
<sequence>MSRTVETSRLVKEWFRIAKLPHDTATKEFLDRCQSHTVKVDGKFYKYYQSGSGPTVLHVHGVRSNLGSMTAIAGDLLEQNYQVVLFDAPAHGEALGESTDPIEVRAVIRAIAERFPELHAVVGHSLGSLWSLSAWAHGLRAKAFVSISSPATMRFLVDKMADFFPIDSDQLQELADQIEGRLGANVWTEFSPSEVVKAVDVPGLIIHGTNDDYVPPANAEELHAHWRGSTVELIDGADHFDIVRSPKARKLIATFLEEVK</sequence>
<evidence type="ECO:0000259" key="1">
    <source>
        <dbReference type="Pfam" id="PF12697"/>
    </source>
</evidence>
<reference evidence="2 3" key="1">
    <citation type="submission" date="2021-07" db="EMBL/GenBank/DDBJ databases">
        <title>Whole Genome Sequence of Nocardia Iowensis.</title>
        <authorList>
            <person name="Lamm A."/>
            <person name="Collins-Fairclough A.M."/>
            <person name="Bunk B."/>
            <person name="Sproer C."/>
        </authorList>
    </citation>
    <scope>NUCLEOTIDE SEQUENCE [LARGE SCALE GENOMIC DNA]</scope>
    <source>
        <strain evidence="2 3">NRRL 5646</strain>
    </source>
</reference>
<dbReference type="EMBL" id="CP078145">
    <property type="protein sequence ID" value="QXN90081.1"/>
    <property type="molecule type" value="Genomic_DNA"/>
</dbReference>